<reference evidence="2" key="1">
    <citation type="submission" date="2020-04" db="EMBL/GenBank/DDBJ databases">
        <title>Description of novel Gluconacetobacter.</title>
        <authorList>
            <person name="Sombolestani A."/>
        </authorList>
    </citation>
    <scope>NUCLEOTIDE SEQUENCE [LARGE SCALE GENOMIC DNA]</scope>
    <source>
        <strain evidence="2">LMG 27748</strain>
    </source>
</reference>
<dbReference type="InterPro" id="IPR019226">
    <property type="entry name" value="DUF2158"/>
</dbReference>
<sequence length="59" mass="6724">MSEFENGDIVVLKSGGPNMTIREKTPRGEYICRWDKDGELKVADFREHELEKATTPAKV</sequence>
<gene>
    <name evidence="1" type="ORF">HKD21_14180</name>
</gene>
<protein>
    <submittedName>
        <fullName evidence="1">DUF2158 domain-containing protein</fullName>
    </submittedName>
</protein>
<comment type="caution">
    <text evidence="1">The sequence shown here is derived from an EMBL/GenBank/DDBJ whole genome shotgun (WGS) entry which is preliminary data.</text>
</comment>
<keyword evidence="2" id="KW-1185">Reference proteome</keyword>
<dbReference type="EMBL" id="JABCQO010000028">
    <property type="protein sequence ID" value="MBF0877968.1"/>
    <property type="molecule type" value="Genomic_DNA"/>
</dbReference>
<feature type="non-terminal residue" evidence="1">
    <location>
        <position position="59"/>
    </location>
</feature>
<dbReference type="Proteomes" id="UP000630952">
    <property type="component" value="Unassembled WGS sequence"/>
</dbReference>
<name>A0ABR9YHH6_9PROT</name>
<dbReference type="RefSeq" id="WP_194256244.1">
    <property type="nucleotide sequence ID" value="NZ_JABCQO010000028.1"/>
</dbReference>
<organism evidence="1 2">
    <name type="scientific">Gluconobacter cerevisiae</name>
    <dbReference type="NCBI Taxonomy" id="1379734"/>
    <lineage>
        <taxon>Bacteria</taxon>
        <taxon>Pseudomonadati</taxon>
        <taxon>Pseudomonadota</taxon>
        <taxon>Alphaproteobacteria</taxon>
        <taxon>Acetobacterales</taxon>
        <taxon>Acetobacteraceae</taxon>
        <taxon>Gluconobacter</taxon>
    </lineage>
</organism>
<accession>A0ABR9YHH6</accession>
<proteinExistence type="predicted"/>
<reference evidence="1 2" key="2">
    <citation type="submission" date="2020-11" db="EMBL/GenBank/DDBJ databases">
        <title>Description of novel Gluconobacter species.</title>
        <authorList>
            <person name="Cleenwerck I."/>
            <person name="Cnockaert M."/>
            <person name="Borremans W."/>
            <person name="Wieme A.D."/>
            <person name="De Vuyst L."/>
            <person name="Vandamme P."/>
        </authorList>
    </citation>
    <scope>NUCLEOTIDE SEQUENCE [LARGE SCALE GENOMIC DNA]</scope>
    <source>
        <strain evidence="1 2">LMG 27748</strain>
    </source>
</reference>
<evidence type="ECO:0000313" key="1">
    <source>
        <dbReference type="EMBL" id="MBF0877968.1"/>
    </source>
</evidence>
<dbReference type="Pfam" id="PF09926">
    <property type="entry name" value="DUF2158"/>
    <property type="match status" value="1"/>
</dbReference>
<evidence type="ECO:0000313" key="2">
    <source>
        <dbReference type="Proteomes" id="UP000630952"/>
    </source>
</evidence>